<dbReference type="PANTHER" id="PTHR33164">
    <property type="entry name" value="TRANSCRIPTIONAL REGULATOR, MARR FAMILY"/>
    <property type="match status" value="1"/>
</dbReference>
<dbReference type="InterPro" id="IPR000835">
    <property type="entry name" value="HTH_MarR-typ"/>
</dbReference>
<evidence type="ECO:0000313" key="3">
    <source>
        <dbReference type="EMBL" id="RSM44207.1"/>
    </source>
</evidence>
<name>A0A428WM89_AMYBA</name>
<organism evidence="3 4">
    <name type="scientific">Amycolatopsis balhimycina DSM 5908</name>
    <dbReference type="NCBI Taxonomy" id="1081091"/>
    <lineage>
        <taxon>Bacteria</taxon>
        <taxon>Bacillati</taxon>
        <taxon>Actinomycetota</taxon>
        <taxon>Actinomycetes</taxon>
        <taxon>Pseudonocardiales</taxon>
        <taxon>Pseudonocardiaceae</taxon>
        <taxon>Amycolatopsis</taxon>
    </lineage>
</organism>
<dbReference type="SMART" id="SM00347">
    <property type="entry name" value="HTH_MARR"/>
    <property type="match status" value="1"/>
</dbReference>
<accession>A0A428WM89</accession>
<evidence type="ECO:0000256" key="1">
    <source>
        <dbReference type="SAM" id="MobiDB-lite"/>
    </source>
</evidence>
<dbReference type="GO" id="GO:0006950">
    <property type="term" value="P:response to stress"/>
    <property type="evidence" value="ECO:0007669"/>
    <property type="project" value="TreeGrafter"/>
</dbReference>
<evidence type="ECO:0000259" key="2">
    <source>
        <dbReference type="PROSITE" id="PS50995"/>
    </source>
</evidence>
<dbReference type="InterPro" id="IPR039422">
    <property type="entry name" value="MarR/SlyA-like"/>
</dbReference>
<protein>
    <submittedName>
        <fullName evidence="3">MarR family transcriptional regulator</fullName>
    </submittedName>
</protein>
<dbReference type="InterPro" id="IPR036388">
    <property type="entry name" value="WH-like_DNA-bd_sf"/>
</dbReference>
<comment type="caution">
    <text evidence="3">The sequence shown here is derived from an EMBL/GenBank/DDBJ whole genome shotgun (WGS) entry which is preliminary data.</text>
</comment>
<evidence type="ECO:0000313" key="4">
    <source>
        <dbReference type="Proteomes" id="UP000286716"/>
    </source>
</evidence>
<feature type="region of interest" description="Disordered" evidence="1">
    <location>
        <begin position="1"/>
        <end position="33"/>
    </location>
</feature>
<keyword evidence="4" id="KW-1185">Reference proteome</keyword>
<dbReference type="OrthoDB" id="3177763at2"/>
<dbReference type="InterPro" id="IPR036390">
    <property type="entry name" value="WH_DNA-bd_sf"/>
</dbReference>
<dbReference type="EMBL" id="QHHU01000021">
    <property type="protein sequence ID" value="RSM44207.1"/>
    <property type="molecule type" value="Genomic_DNA"/>
</dbReference>
<dbReference type="PROSITE" id="PS50995">
    <property type="entry name" value="HTH_MARR_2"/>
    <property type="match status" value="1"/>
</dbReference>
<reference evidence="3 4" key="1">
    <citation type="submission" date="2018-05" db="EMBL/GenBank/DDBJ databases">
        <title>Evolution of GPA BGCs.</title>
        <authorList>
            <person name="Waglechner N."/>
            <person name="Wright G.D."/>
        </authorList>
    </citation>
    <scope>NUCLEOTIDE SEQUENCE [LARGE SCALE GENOMIC DNA]</scope>
    <source>
        <strain evidence="3 4">DSM 5908</strain>
    </source>
</reference>
<dbReference type="SUPFAM" id="SSF46785">
    <property type="entry name" value="Winged helix' DNA-binding domain"/>
    <property type="match status" value="1"/>
</dbReference>
<dbReference type="Proteomes" id="UP000286716">
    <property type="component" value="Unassembled WGS sequence"/>
</dbReference>
<dbReference type="GO" id="GO:0003700">
    <property type="term" value="F:DNA-binding transcription factor activity"/>
    <property type="evidence" value="ECO:0007669"/>
    <property type="project" value="InterPro"/>
</dbReference>
<proteinExistence type="predicted"/>
<dbReference type="PANTHER" id="PTHR33164:SF43">
    <property type="entry name" value="HTH-TYPE TRANSCRIPTIONAL REPRESSOR YETL"/>
    <property type="match status" value="1"/>
</dbReference>
<sequence>MTSARQTASTCTLSGVSSRIKPGSGQDAPGEESLDRVTWALRRADLAMQAAKEPPLRAVGVPGSQYQVLINLETVPGITAAELARLVGITPQAVALLTAKLLDQGLIERRAHPRHRTVQELHLTEAGRTELNKAEHIIGDLERHVRESLGAQRYKQLRALLNQVIDDLPKWTPPDPRP</sequence>
<dbReference type="Pfam" id="PF12802">
    <property type="entry name" value="MarR_2"/>
    <property type="match status" value="1"/>
</dbReference>
<gene>
    <name evidence="3" type="ORF">DMA12_16805</name>
</gene>
<feature type="domain" description="HTH marR-type" evidence="2">
    <location>
        <begin position="34"/>
        <end position="166"/>
    </location>
</feature>
<dbReference type="Gene3D" id="1.10.10.10">
    <property type="entry name" value="Winged helix-like DNA-binding domain superfamily/Winged helix DNA-binding domain"/>
    <property type="match status" value="1"/>
</dbReference>
<dbReference type="AlphaFoldDB" id="A0A428WM89"/>
<feature type="compositionally biased region" description="Polar residues" evidence="1">
    <location>
        <begin position="1"/>
        <end position="17"/>
    </location>
</feature>